<dbReference type="PIRSF" id="PIRSF004681">
    <property type="entry name" value="UCP004681"/>
    <property type="match status" value="1"/>
</dbReference>
<keyword evidence="3" id="KW-1185">Reference proteome</keyword>
<comment type="caution">
    <text evidence="2">The sequence shown here is derived from an EMBL/GenBank/DDBJ whole genome shotgun (WGS) entry which is preliminary data.</text>
</comment>
<gene>
    <name evidence="2" type="ORF">SAMN04487868_12714</name>
</gene>
<dbReference type="PROSITE" id="PS01314">
    <property type="entry name" value="UPF0047"/>
    <property type="match status" value="1"/>
</dbReference>
<reference evidence="2 3" key="1">
    <citation type="submission" date="2016-10" db="EMBL/GenBank/DDBJ databases">
        <authorList>
            <person name="Varghese N."/>
            <person name="Submissions S."/>
        </authorList>
    </citation>
    <scope>NUCLEOTIDE SEQUENCE [LARGE SCALE GENOMIC DNA]</scope>
    <source>
        <strain evidence="2 3">DSM 26291</strain>
    </source>
</reference>
<dbReference type="Pfam" id="PF01894">
    <property type="entry name" value="YjbQ"/>
    <property type="match status" value="1"/>
</dbReference>
<organism evidence="2 3">
    <name type="scientific">Marinobacter salarius</name>
    <dbReference type="NCBI Taxonomy" id="1420917"/>
    <lineage>
        <taxon>Bacteria</taxon>
        <taxon>Pseudomonadati</taxon>
        <taxon>Pseudomonadota</taxon>
        <taxon>Gammaproteobacteria</taxon>
        <taxon>Pseudomonadales</taxon>
        <taxon>Marinobacteraceae</taxon>
        <taxon>Marinobacter</taxon>
    </lineage>
</organism>
<accession>A0ABY1FTZ6</accession>
<dbReference type="Gene3D" id="2.60.120.460">
    <property type="entry name" value="YjbQ-like"/>
    <property type="match status" value="1"/>
</dbReference>
<dbReference type="SUPFAM" id="SSF111038">
    <property type="entry name" value="YjbQ-like"/>
    <property type="match status" value="1"/>
</dbReference>
<comment type="similarity">
    <text evidence="1">Belongs to the UPF0047 family.</text>
</comment>
<evidence type="ECO:0000313" key="3">
    <source>
        <dbReference type="Proteomes" id="UP000199211"/>
    </source>
</evidence>
<evidence type="ECO:0000256" key="1">
    <source>
        <dbReference type="ARBA" id="ARBA00005534"/>
    </source>
</evidence>
<dbReference type="PANTHER" id="PTHR30615:SF8">
    <property type="entry name" value="UPF0047 PROTEIN C4A8.02C"/>
    <property type="match status" value="1"/>
</dbReference>
<dbReference type="EMBL" id="FOTV01000027">
    <property type="protein sequence ID" value="SFM08116.1"/>
    <property type="molecule type" value="Genomic_DNA"/>
</dbReference>
<dbReference type="InterPro" id="IPR035917">
    <property type="entry name" value="YjbQ-like_sf"/>
</dbReference>
<proteinExistence type="inferred from homology"/>
<dbReference type="InterPro" id="IPR001602">
    <property type="entry name" value="UPF0047_YjbQ-like"/>
</dbReference>
<dbReference type="NCBIfam" id="TIGR00149">
    <property type="entry name" value="TIGR00149_YjbQ"/>
    <property type="match status" value="1"/>
</dbReference>
<dbReference type="Proteomes" id="UP000199211">
    <property type="component" value="Unassembled WGS sequence"/>
</dbReference>
<protein>
    <submittedName>
        <fullName evidence="2">Secondary thiamine-phosphate synthase enzyme</fullName>
    </submittedName>
</protein>
<dbReference type="RefSeq" id="WP_075196001.1">
    <property type="nucleotide sequence ID" value="NZ_FOTV01000027.1"/>
</dbReference>
<sequence>MIWDQTFIELKPQPRGFHLVTNEILAQAPALQNCQVGLLHLFIQHTSASLAINENADPDVRGDLERHFNVMVPENAPHYEHTMEGPDDMPAHIKSVLVGPSLTIPVNEGHLALGTWQGIYLCEHRDRAGGRRVVATLQGRW</sequence>
<evidence type="ECO:0000313" key="2">
    <source>
        <dbReference type="EMBL" id="SFM08116.1"/>
    </source>
</evidence>
<name>A0ABY1FTZ6_9GAMM</name>
<dbReference type="PANTHER" id="PTHR30615">
    <property type="entry name" value="UNCHARACTERIZED PROTEIN YJBQ-RELATED"/>
    <property type="match status" value="1"/>
</dbReference>